<proteinExistence type="predicted"/>
<protein>
    <recommendedName>
        <fullName evidence="4">Cxxc_20_cxxc protein</fullName>
    </recommendedName>
</protein>
<organism evidence="2 3">
    <name type="scientific">Amygdalobacter indicium</name>
    <dbReference type="NCBI Taxonomy" id="3029272"/>
    <lineage>
        <taxon>Bacteria</taxon>
        <taxon>Bacillati</taxon>
        <taxon>Bacillota</taxon>
        <taxon>Clostridia</taxon>
        <taxon>Eubacteriales</taxon>
        <taxon>Oscillospiraceae</taxon>
        <taxon>Amygdalobacter</taxon>
    </lineage>
</organism>
<keyword evidence="1" id="KW-0472">Membrane</keyword>
<evidence type="ECO:0000313" key="2">
    <source>
        <dbReference type="EMBL" id="WEG35053.1"/>
    </source>
</evidence>
<name>A0ABY8C2Z3_9FIRM</name>
<accession>A0ABY8C2Z3</accession>
<reference evidence="2 3" key="1">
    <citation type="submission" date="2023-02" db="EMBL/GenBank/DDBJ databases">
        <title>Novel Oscillospiraceae bacterial genomes.</title>
        <authorList>
            <person name="Srinivasan S."/>
            <person name="Austin M.N."/>
            <person name="Fiedler T.L."/>
            <person name="Strenk S.M."/>
            <person name="Agnew K.J."/>
            <person name="Nagana Gowda G.A."/>
            <person name="Raftery D."/>
            <person name="Beamer M.A."/>
            <person name="Achilles S.L."/>
            <person name="Wiesenfeld H.C."/>
            <person name="Fredricks D.N."/>
            <person name="Hillier S.L."/>
        </authorList>
    </citation>
    <scope>NUCLEOTIDE SEQUENCE [LARGE SCALE GENOMIC DNA]</scope>
    <source>
        <strain evidence="2 3">CHIC02 1186E3-8</strain>
    </source>
</reference>
<feature type="transmembrane region" description="Helical" evidence="1">
    <location>
        <begin position="63"/>
        <end position="82"/>
    </location>
</feature>
<evidence type="ECO:0000256" key="1">
    <source>
        <dbReference type="SAM" id="Phobius"/>
    </source>
</evidence>
<dbReference type="EMBL" id="CP118868">
    <property type="protein sequence ID" value="WEG35053.1"/>
    <property type="molecule type" value="Genomic_DNA"/>
</dbReference>
<keyword evidence="3" id="KW-1185">Reference proteome</keyword>
<gene>
    <name evidence="2" type="ORF">PYS61_03680</name>
</gene>
<dbReference type="Proteomes" id="UP001220478">
    <property type="component" value="Chromosome"/>
</dbReference>
<evidence type="ECO:0000313" key="3">
    <source>
        <dbReference type="Proteomes" id="UP001220478"/>
    </source>
</evidence>
<feature type="transmembrane region" description="Helical" evidence="1">
    <location>
        <begin position="94"/>
        <end position="118"/>
    </location>
</feature>
<evidence type="ECO:0008006" key="4">
    <source>
        <dbReference type="Google" id="ProtNLM"/>
    </source>
</evidence>
<dbReference type="RefSeq" id="WP_315570340.1">
    <property type="nucleotide sequence ID" value="NZ_CP118866.1"/>
</dbReference>
<keyword evidence="1" id="KW-0812">Transmembrane</keyword>
<keyword evidence="1" id="KW-1133">Transmembrane helix</keyword>
<sequence>MVKTTSKEEFVVTCPFCRQESVWSLQLQWRQQKDLLCPECKNNVSRIVLQGALNLQKHRLLNLLYICAALFVGAFLTCLFIVKAYSNEFNRLPAMATFLFSLAAVVLALDASVLIVLINRLRFLRKRLQLLQQ</sequence>